<dbReference type="Proteomes" id="UP000319829">
    <property type="component" value="Unassembled WGS sequence"/>
</dbReference>
<gene>
    <name evidence="3" type="ORF">E6K74_05870</name>
</gene>
<dbReference type="SUPFAM" id="SSF48317">
    <property type="entry name" value="Acid phosphatase/Vanadium-dependent haloperoxidase"/>
    <property type="match status" value="1"/>
</dbReference>
<sequence>MRDQSSRPHVGVAGMRTGLSVLYVAAARAVVCLALFGVPYRAQAQSDAPAQSVHPELRWRIEAPLLAAGAALLVVGKNLSVSRKSVPPEGLDPSDVQWSFDRGVIGERSTRADTQSDYFRDAALAYPMTLAFASQPSRTRVSSTLRRSLMYGEALLVAEGLSKVIKGSADRPRPFTYLPANQRPNNPAYDVAADYAFQSMPSGHAISTFCAAGFAMTDHLISRPDASWKERVGSAFVGGFLAGTTAGLRIEAGQHFPSDTIAGGLIGTATGVAVPLVHYYIGPADRRTALPSGRAWRQAILGETVGIAVGILVAETY</sequence>
<organism evidence="3 4">
    <name type="scientific">Eiseniibacteriota bacterium</name>
    <dbReference type="NCBI Taxonomy" id="2212470"/>
    <lineage>
        <taxon>Bacteria</taxon>
        <taxon>Candidatus Eiseniibacteriota</taxon>
    </lineage>
</organism>
<dbReference type="AlphaFoldDB" id="A0A538SSZ7"/>
<reference evidence="3 4" key="1">
    <citation type="journal article" date="2019" name="Nat. Microbiol.">
        <title>Mediterranean grassland soil C-N compound turnover is dependent on rainfall and depth, and is mediated by genomically divergent microorganisms.</title>
        <authorList>
            <person name="Diamond S."/>
            <person name="Andeer P.F."/>
            <person name="Li Z."/>
            <person name="Crits-Christoph A."/>
            <person name="Burstein D."/>
            <person name="Anantharaman K."/>
            <person name="Lane K.R."/>
            <person name="Thomas B.C."/>
            <person name="Pan C."/>
            <person name="Northen T.R."/>
            <person name="Banfield J.F."/>
        </authorList>
    </citation>
    <scope>NUCLEOTIDE SEQUENCE [LARGE SCALE GENOMIC DNA]</scope>
    <source>
        <strain evidence="3">WS_4</strain>
    </source>
</reference>
<dbReference type="Pfam" id="PF01569">
    <property type="entry name" value="PAP2"/>
    <property type="match status" value="1"/>
</dbReference>
<dbReference type="EMBL" id="VBOU01000070">
    <property type="protein sequence ID" value="TMQ54523.1"/>
    <property type="molecule type" value="Genomic_DNA"/>
</dbReference>
<dbReference type="Gene3D" id="1.20.144.10">
    <property type="entry name" value="Phosphatidic acid phosphatase type 2/haloperoxidase"/>
    <property type="match status" value="1"/>
</dbReference>
<name>A0A538SSZ7_UNCEI</name>
<comment type="caution">
    <text evidence="3">The sequence shown here is derived from an EMBL/GenBank/DDBJ whole genome shotgun (WGS) entry which is preliminary data.</text>
</comment>
<dbReference type="PANTHER" id="PTHR14969">
    <property type="entry name" value="SPHINGOSINE-1-PHOSPHATE PHOSPHOHYDROLASE"/>
    <property type="match status" value="1"/>
</dbReference>
<keyword evidence="1" id="KW-0812">Transmembrane</keyword>
<dbReference type="PANTHER" id="PTHR14969:SF13">
    <property type="entry name" value="AT30094P"/>
    <property type="match status" value="1"/>
</dbReference>
<feature type="transmembrane region" description="Helical" evidence="1">
    <location>
        <begin position="21"/>
        <end position="39"/>
    </location>
</feature>
<dbReference type="InterPro" id="IPR036938">
    <property type="entry name" value="PAP2/HPO_sf"/>
</dbReference>
<keyword evidence="1" id="KW-1133">Transmembrane helix</keyword>
<proteinExistence type="predicted"/>
<evidence type="ECO:0000256" key="1">
    <source>
        <dbReference type="SAM" id="Phobius"/>
    </source>
</evidence>
<keyword evidence="1" id="KW-0472">Membrane</keyword>
<accession>A0A538SSZ7</accession>
<feature type="domain" description="Phosphatidic acid phosphatase type 2/haloperoxidase" evidence="2">
    <location>
        <begin position="150"/>
        <end position="280"/>
    </location>
</feature>
<feature type="transmembrane region" description="Helical" evidence="1">
    <location>
        <begin position="59"/>
        <end position="76"/>
    </location>
</feature>
<evidence type="ECO:0000259" key="2">
    <source>
        <dbReference type="Pfam" id="PF01569"/>
    </source>
</evidence>
<evidence type="ECO:0000313" key="3">
    <source>
        <dbReference type="EMBL" id="TMQ54523.1"/>
    </source>
</evidence>
<dbReference type="InterPro" id="IPR000326">
    <property type="entry name" value="PAP2/HPO"/>
</dbReference>
<dbReference type="CDD" id="cd01610">
    <property type="entry name" value="PAP2_like"/>
    <property type="match status" value="1"/>
</dbReference>
<evidence type="ECO:0000313" key="4">
    <source>
        <dbReference type="Proteomes" id="UP000319829"/>
    </source>
</evidence>
<protein>
    <submittedName>
        <fullName evidence="3">Phosphatase PAP2 family protein</fullName>
    </submittedName>
</protein>